<gene>
    <name evidence="2" type="ORF">PVAP13_2NG552003</name>
</gene>
<sequence>MTSWLRHIAPGESGDSLGSAKSFRCPPRWCVSVARTTGCQGVACRAMIIGSQRCSRGWTNGNRQTSTWSIQQDHTHGRDYN</sequence>
<evidence type="ECO:0000256" key="1">
    <source>
        <dbReference type="SAM" id="MobiDB-lite"/>
    </source>
</evidence>
<dbReference type="AlphaFoldDB" id="A0A8T0VW87"/>
<feature type="region of interest" description="Disordered" evidence="1">
    <location>
        <begin position="57"/>
        <end position="81"/>
    </location>
</feature>
<name>A0A8T0VW87_PANVG</name>
<keyword evidence="3" id="KW-1185">Reference proteome</keyword>
<dbReference type="Proteomes" id="UP000823388">
    <property type="component" value="Chromosome 2N"/>
</dbReference>
<reference evidence="2" key="1">
    <citation type="submission" date="2020-05" db="EMBL/GenBank/DDBJ databases">
        <title>WGS assembly of Panicum virgatum.</title>
        <authorList>
            <person name="Lovell J.T."/>
            <person name="Jenkins J."/>
            <person name="Shu S."/>
            <person name="Juenger T.E."/>
            <person name="Schmutz J."/>
        </authorList>
    </citation>
    <scope>NUCLEOTIDE SEQUENCE</scope>
    <source>
        <strain evidence="2">AP13</strain>
    </source>
</reference>
<protein>
    <submittedName>
        <fullName evidence="2">Uncharacterized protein</fullName>
    </submittedName>
</protein>
<accession>A0A8T0VW87</accession>
<organism evidence="2 3">
    <name type="scientific">Panicum virgatum</name>
    <name type="common">Blackwell switchgrass</name>
    <dbReference type="NCBI Taxonomy" id="38727"/>
    <lineage>
        <taxon>Eukaryota</taxon>
        <taxon>Viridiplantae</taxon>
        <taxon>Streptophyta</taxon>
        <taxon>Embryophyta</taxon>
        <taxon>Tracheophyta</taxon>
        <taxon>Spermatophyta</taxon>
        <taxon>Magnoliopsida</taxon>
        <taxon>Liliopsida</taxon>
        <taxon>Poales</taxon>
        <taxon>Poaceae</taxon>
        <taxon>PACMAD clade</taxon>
        <taxon>Panicoideae</taxon>
        <taxon>Panicodae</taxon>
        <taxon>Paniceae</taxon>
        <taxon>Panicinae</taxon>
        <taxon>Panicum</taxon>
        <taxon>Panicum sect. Hiantes</taxon>
    </lineage>
</organism>
<evidence type="ECO:0000313" key="3">
    <source>
        <dbReference type="Proteomes" id="UP000823388"/>
    </source>
</evidence>
<proteinExistence type="predicted"/>
<feature type="compositionally biased region" description="Polar residues" evidence="1">
    <location>
        <begin position="57"/>
        <end position="72"/>
    </location>
</feature>
<feature type="region of interest" description="Disordered" evidence="1">
    <location>
        <begin position="1"/>
        <end position="20"/>
    </location>
</feature>
<dbReference type="EMBL" id="CM029040">
    <property type="protein sequence ID" value="KAG2637896.1"/>
    <property type="molecule type" value="Genomic_DNA"/>
</dbReference>
<comment type="caution">
    <text evidence="2">The sequence shown here is derived from an EMBL/GenBank/DDBJ whole genome shotgun (WGS) entry which is preliminary data.</text>
</comment>
<evidence type="ECO:0000313" key="2">
    <source>
        <dbReference type="EMBL" id="KAG2637896.1"/>
    </source>
</evidence>